<evidence type="ECO:0000256" key="6">
    <source>
        <dbReference type="ARBA" id="ARBA00022741"/>
    </source>
</evidence>
<keyword evidence="12 14" id="KW-0456">Lyase</keyword>
<evidence type="ECO:0000256" key="1">
    <source>
        <dbReference type="ARBA" id="ARBA00001436"/>
    </source>
</evidence>
<keyword evidence="21" id="KW-1185">Reference proteome</keyword>
<dbReference type="Proteomes" id="UP001195483">
    <property type="component" value="Unassembled WGS sequence"/>
</dbReference>
<evidence type="ECO:0000259" key="18">
    <source>
        <dbReference type="PROSITE" id="PS50011"/>
    </source>
</evidence>
<protein>
    <recommendedName>
        <fullName evidence="3 15">Guanylate cyclase</fullName>
        <ecNumber evidence="3 15">4.6.1.2</ecNumber>
    </recommendedName>
</protein>
<dbReference type="InterPro" id="IPR000719">
    <property type="entry name" value="Prot_kinase_dom"/>
</dbReference>
<dbReference type="PROSITE" id="PS50125">
    <property type="entry name" value="GUANYLATE_CYCLASE_2"/>
    <property type="match status" value="1"/>
</dbReference>
<keyword evidence="5" id="KW-0732">Signal</keyword>
<evidence type="ECO:0000256" key="12">
    <source>
        <dbReference type="ARBA" id="ARBA00023239"/>
    </source>
</evidence>
<gene>
    <name evidence="20" type="ORF">CHS0354_041715</name>
</gene>
<dbReference type="GO" id="GO:0007168">
    <property type="term" value="P:receptor guanylyl cyclase signaling pathway"/>
    <property type="evidence" value="ECO:0007669"/>
    <property type="project" value="TreeGrafter"/>
</dbReference>
<dbReference type="Pfam" id="PF07714">
    <property type="entry name" value="PK_Tyr_Ser-Thr"/>
    <property type="match status" value="1"/>
</dbReference>
<feature type="coiled-coil region" evidence="16">
    <location>
        <begin position="816"/>
        <end position="847"/>
    </location>
</feature>
<evidence type="ECO:0000256" key="15">
    <source>
        <dbReference type="RuleBase" id="RU003431"/>
    </source>
</evidence>
<comment type="catalytic activity">
    <reaction evidence="1 15">
        <text>GTP = 3',5'-cyclic GMP + diphosphate</text>
        <dbReference type="Rhea" id="RHEA:13665"/>
        <dbReference type="ChEBI" id="CHEBI:33019"/>
        <dbReference type="ChEBI" id="CHEBI:37565"/>
        <dbReference type="ChEBI" id="CHEBI:57746"/>
        <dbReference type="EC" id="4.6.1.2"/>
    </reaction>
</comment>
<dbReference type="InterPro" id="IPR018297">
    <property type="entry name" value="A/G_cyclase_CS"/>
</dbReference>
<dbReference type="SMART" id="SM00044">
    <property type="entry name" value="CYCc"/>
    <property type="match status" value="1"/>
</dbReference>
<dbReference type="Gene3D" id="3.40.50.2300">
    <property type="match status" value="2"/>
</dbReference>
<reference evidence="20" key="1">
    <citation type="journal article" date="2021" name="Genome Biol. Evol.">
        <title>A High-Quality Reference Genome for a Parasitic Bivalve with Doubly Uniparental Inheritance (Bivalvia: Unionida).</title>
        <authorList>
            <person name="Smith C.H."/>
        </authorList>
    </citation>
    <scope>NUCLEOTIDE SEQUENCE</scope>
    <source>
        <strain evidence="20">CHS0354</strain>
    </source>
</reference>
<keyword evidence="10" id="KW-0675">Receptor</keyword>
<evidence type="ECO:0000256" key="17">
    <source>
        <dbReference type="SAM" id="Phobius"/>
    </source>
</evidence>
<dbReference type="GO" id="GO:0005886">
    <property type="term" value="C:plasma membrane"/>
    <property type="evidence" value="ECO:0007669"/>
    <property type="project" value="TreeGrafter"/>
</dbReference>
<evidence type="ECO:0000256" key="13">
    <source>
        <dbReference type="ARBA" id="ARBA00023293"/>
    </source>
</evidence>
<dbReference type="SUPFAM" id="SSF55073">
    <property type="entry name" value="Nucleotide cyclase"/>
    <property type="match status" value="1"/>
</dbReference>
<feature type="domain" description="Protein kinase" evidence="18">
    <location>
        <begin position="534"/>
        <end position="815"/>
    </location>
</feature>
<dbReference type="Pfam" id="PF01094">
    <property type="entry name" value="ANF_receptor"/>
    <property type="match status" value="1"/>
</dbReference>
<keyword evidence="6" id="KW-0547">Nucleotide-binding</keyword>
<keyword evidence="7 17" id="KW-1133">Transmembrane helix</keyword>
<dbReference type="InterPro" id="IPR011009">
    <property type="entry name" value="Kinase-like_dom_sf"/>
</dbReference>
<evidence type="ECO:0000313" key="20">
    <source>
        <dbReference type="EMBL" id="KAK3601800.1"/>
    </source>
</evidence>
<comment type="similarity">
    <text evidence="14">Belongs to the adenylyl cyclase class-4/guanylyl cyclase family.</text>
</comment>
<evidence type="ECO:0000256" key="2">
    <source>
        <dbReference type="ARBA" id="ARBA00004479"/>
    </source>
</evidence>
<sequence>MEEKYQLVYIFMQFIMAVVCDKITLGYITGSERLPGDYYRRPGQAISGALTWALQEINSDSSILGNNTLDFIIAETYGQELVSIKVTADLLNRNISVYMGPQETCRHEAKIAAAFNVPMISYFCSDMAVSNNLSYPTFARTKPIDSQISKSVVSILKRFGWRKITFLHSNEKEFHHTANSICELLEQYDIDILFRKIYQGPYFHHHTENPFIRLVAETYIDTRIYVMLGQPYEFVGLMDHLYDKGLLDTGEYFVVGVHLGQYDPRYPQSFIQGIFDKNVSINSQRAFRYFIGVVHSPPIYPEYEEFTKIVNDYLEQPPFNYPNPYKDVGGLKILRPEAAYLYDAVWLYARAARAAMDKGYDLKNGTAIIDMIKGKTYKSAMGYISRINSVGDAEGNFSLVARDQLHDGSGDYGIFPVGVFLLNENFTALPAFNFYDGKTIDWHHGMPPVDQPPCGYRGQFCIPPKTYTREIVAGVVGGLALVVSIIAYLTYRNWRYEQELASLLWKIDIKDITLRDQYVSTGNLSSNRGRRTLVRASSQLSLGSQADLDGRQLFTSVGTYKGNIVAITRVNKKHVELTRNVKKELKCMRDLRHDNINPFIGACIDPPNIFIVTNYCSKGSLQDILENDDLQLDDMFMASFIFDIIRGMIYLHESEIRCHGKLKSSNCLVDNRMILKVTDFGLHEFLGGENEEVEQYALYRSLLWRAPELLRSNTPRGIGTQQGDVYSFAIIVYEIYCRKGPYGDIDLSPMEIVSRVMKQNSEIPFRPRLAALETAPKFVTDVIKECWDEDPNRRPEFKIIRCKLKPLQRGMKPNILDNMMAIMEKYASNLEALVEERTDQLTEEKKKTEELLLQMLPRPVAEALKRGKEVEAEAFDCVTIYFSDICGFTAMSSESTPMQIVNLLNDLYTLFDSIIEHYDVYKVETIGDAYMCVSGLPKRNGITHAGEIASMSLHLLREIQQFRIRHRPNDTLKLRIGIHSGPCVAGVVGLKMPRYCLFGDTVNTCSRMESTGLPLMIHCSPQTRELLLKLGGYIIEERGPVHMKGKGEICTFWLTGEDPVKRASRFEQCSLTSQSPTNSGNNNKNCCNRCNCDDDIQVLHKHIAHLPAACVVHTTSATDTNGSAAENNPKRIHFSLEDCDSINKHSYDGEIKAAQGCKSMIIELTPLLHNQDKSLDKCIDYRNGNAIS</sequence>
<evidence type="ECO:0000313" key="21">
    <source>
        <dbReference type="Proteomes" id="UP001195483"/>
    </source>
</evidence>
<evidence type="ECO:0000256" key="3">
    <source>
        <dbReference type="ARBA" id="ARBA00012202"/>
    </source>
</evidence>
<dbReference type="AlphaFoldDB" id="A0AAE0W692"/>
<dbReference type="Gene3D" id="1.10.510.10">
    <property type="entry name" value="Transferase(Phosphotransferase) domain 1"/>
    <property type="match status" value="1"/>
</dbReference>
<evidence type="ECO:0000256" key="11">
    <source>
        <dbReference type="ARBA" id="ARBA00023180"/>
    </source>
</evidence>
<dbReference type="PANTHER" id="PTHR11920">
    <property type="entry name" value="GUANYLYL CYCLASE"/>
    <property type="match status" value="1"/>
</dbReference>
<evidence type="ECO:0000256" key="8">
    <source>
        <dbReference type="ARBA" id="ARBA00023134"/>
    </source>
</evidence>
<feature type="domain" description="Guanylate cyclase" evidence="19">
    <location>
        <begin position="879"/>
        <end position="1009"/>
    </location>
</feature>
<dbReference type="Gene3D" id="3.30.70.1230">
    <property type="entry name" value="Nucleotide cyclase"/>
    <property type="match status" value="1"/>
</dbReference>
<dbReference type="EC" id="4.6.1.2" evidence="3 15"/>
<dbReference type="Pfam" id="PF00211">
    <property type="entry name" value="Guanylate_cyc"/>
    <property type="match status" value="1"/>
</dbReference>
<dbReference type="InterPro" id="IPR001828">
    <property type="entry name" value="ANF_lig-bd_rcpt"/>
</dbReference>
<comment type="caution">
    <text evidence="20">The sequence shown here is derived from an EMBL/GenBank/DDBJ whole genome shotgun (WGS) entry which is preliminary data.</text>
</comment>
<reference evidence="20" key="3">
    <citation type="submission" date="2023-05" db="EMBL/GenBank/DDBJ databases">
        <authorList>
            <person name="Smith C.H."/>
        </authorList>
    </citation>
    <scope>NUCLEOTIDE SEQUENCE</scope>
    <source>
        <strain evidence="20">CHS0354</strain>
        <tissue evidence="20">Mantle</tissue>
    </source>
</reference>
<dbReference type="SUPFAM" id="SSF56112">
    <property type="entry name" value="Protein kinase-like (PK-like)"/>
    <property type="match status" value="1"/>
</dbReference>
<name>A0AAE0W692_9BIVA</name>
<keyword evidence="16" id="KW-0175">Coiled coil</keyword>
<dbReference type="GO" id="GO:0035556">
    <property type="term" value="P:intracellular signal transduction"/>
    <property type="evidence" value="ECO:0007669"/>
    <property type="project" value="InterPro"/>
</dbReference>
<keyword evidence="9 17" id="KW-0472">Membrane</keyword>
<reference evidence="20" key="2">
    <citation type="journal article" date="2021" name="Genome Biol. Evol.">
        <title>Developing a high-quality reference genome for a parasitic bivalve with doubly uniparental inheritance (Bivalvia: Unionida).</title>
        <authorList>
            <person name="Smith C.H."/>
        </authorList>
    </citation>
    <scope>NUCLEOTIDE SEQUENCE</scope>
    <source>
        <strain evidence="20">CHS0354</strain>
        <tissue evidence="20">Mantle</tissue>
    </source>
</reference>
<dbReference type="PANTHER" id="PTHR11920:SF335">
    <property type="entry name" value="GUANYLATE CYCLASE"/>
    <property type="match status" value="1"/>
</dbReference>
<feature type="transmembrane region" description="Helical" evidence="17">
    <location>
        <begin position="7"/>
        <end position="28"/>
    </location>
</feature>
<evidence type="ECO:0000259" key="19">
    <source>
        <dbReference type="PROSITE" id="PS50125"/>
    </source>
</evidence>
<dbReference type="EMBL" id="JAEAOA010002350">
    <property type="protein sequence ID" value="KAK3601800.1"/>
    <property type="molecule type" value="Genomic_DNA"/>
</dbReference>
<dbReference type="GO" id="GO:0004672">
    <property type="term" value="F:protein kinase activity"/>
    <property type="evidence" value="ECO:0007669"/>
    <property type="project" value="InterPro"/>
</dbReference>
<dbReference type="CDD" id="cd14042">
    <property type="entry name" value="PK_GC-A_B"/>
    <property type="match status" value="1"/>
</dbReference>
<dbReference type="Gene3D" id="6.10.250.780">
    <property type="match status" value="1"/>
</dbReference>
<keyword evidence="11" id="KW-0325">Glycoprotein</keyword>
<dbReference type="SUPFAM" id="SSF53822">
    <property type="entry name" value="Periplasmic binding protein-like I"/>
    <property type="match status" value="1"/>
</dbReference>
<accession>A0AAE0W692</accession>
<evidence type="ECO:0000256" key="9">
    <source>
        <dbReference type="ARBA" id="ARBA00023136"/>
    </source>
</evidence>
<dbReference type="FunFam" id="1.10.510.10:FF:000420">
    <property type="entry name" value="Guanylate cyclase"/>
    <property type="match status" value="1"/>
</dbReference>
<dbReference type="FunFam" id="3.30.70.1230:FF:000004">
    <property type="entry name" value="Guanylate cyclase"/>
    <property type="match status" value="1"/>
</dbReference>
<dbReference type="InterPro" id="IPR050401">
    <property type="entry name" value="Cyclic_nucleotide_synthase"/>
</dbReference>
<comment type="subcellular location">
    <subcellularLocation>
        <location evidence="2">Membrane</location>
        <topology evidence="2">Single-pass type I membrane protein</topology>
    </subcellularLocation>
</comment>
<dbReference type="GO" id="GO:0005525">
    <property type="term" value="F:GTP binding"/>
    <property type="evidence" value="ECO:0007669"/>
    <property type="project" value="UniProtKB-KW"/>
</dbReference>
<dbReference type="GO" id="GO:0005524">
    <property type="term" value="F:ATP binding"/>
    <property type="evidence" value="ECO:0007669"/>
    <property type="project" value="InterPro"/>
</dbReference>
<dbReference type="InterPro" id="IPR029787">
    <property type="entry name" value="Nucleotide_cyclase"/>
</dbReference>
<keyword evidence="4 17" id="KW-0812">Transmembrane</keyword>
<dbReference type="CDD" id="cd07302">
    <property type="entry name" value="CHD"/>
    <property type="match status" value="1"/>
</dbReference>
<evidence type="ECO:0000256" key="14">
    <source>
        <dbReference type="RuleBase" id="RU000405"/>
    </source>
</evidence>
<proteinExistence type="inferred from homology"/>
<evidence type="ECO:0000256" key="4">
    <source>
        <dbReference type="ARBA" id="ARBA00022692"/>
    </source>
</evidence>
<dbReference type="PROSITE" id="PS00452">
    <property type="entry name" value="GUANYLATE_CYCLASE_1"/>
    <property type="match status" value="1"/>
</dbReference>
<keyword evidence="8" id="KW-0342">GTP-binding</keyword>
<dbReference type="GO" id="GO:0004383">
    <property type="term" value="F:guanylate cyclase activity"/>
    <property type="evidence" value="ECO:0007669"/>
    <property type="project" value="UniProtKB-EC"/>
</dbReference>
<evidence type="ECO:0000256" key="10">
    <source>
        <dbReference type="ARBA" id="ARBA00023170"/>
    </source>
</evidence>
<dbReference type="GO" id="GO:0001653">
    <property type="term" value="F:peptide receptor activity"/>
    <property type="evidence" value="ECO:0007669"/>
    <property type="project" value="TreeGrafter"/>
</dbReference>
<dbReference type="GO" id="GO:0004016">
    <property type="term" value="F:adenylate cyclase activity"/>
    <property type="evidence" value="ECO:0007669"/>
    <property type="project" value="TreeGrafter"/>
</dbReference>
<evidence type="ECO:0000256" key="16">
    <source>
        <dbReference type="SAM" id="Coils"/>
    </source>
</evidence>
<dbReference type="InterPro" id="IPR001054">
    <property type="entry name" value="A/G_cyclase"/>
</dbReference>
<dbReference type="InterPro" id="IPR028082">
    <property type="entry name" value="Peripla_BP_I"/>
</dbReference>
<keyword evidence="13 15" id="KW-0141">cGMP biosynthesis</keyword>
<dbReference type="PROSITE" id="PS50011">
    <property type="entry name" value="PROTEIN_KINASE_DOM"/>
    <property type="match status" value="1"/>
</dbReference>
<evidence type="ECO:0000256" key="7">
    <source>
        <dbReference type="ARBA" id="ARBA00022989"/>
    </source>
</evidence>
<dbReference type="CDD" id="cd06370">
    <property type="entry name" value="PBP1_SAP_GC-like"/>
    <property type="match status" value="1"/>
</dbReference>
<organism evidence="20 21">
    <name type="scientific">Potamilus streckersoni</name>
    <dbReference type="NCBI Taxonomy" id="2493646"/>
    <lineage>
        <taxon>Eukaryota</taxon>
        <taxon>Metazoa</taxon>
        <taxon>Spiralia</taxon>
        <taxon>Lophotrochozoa</taxon>
        <taxon>Mollusca</taxon>
        <taxon>Bivalvia</taxon>
        <taxon>Autobranchia</taxon>
        <taxon>Heteroconchia</taxon>
        <taxon>Palaeoheterodonta</taxon>
        <taxon>Unionida</taxon>
        <taxon>Unionoidea</taxon>
        <taxon>Unionidae</taxon>
        <taxon>Ambleminae</taxon>
        <taxon>Lampsilini</taxon>
        <taxon>Potamilus</taxon>
    </lineage>
</organism>
<evidence type="ECO:0000256" key="5">
    <source>
        <dbReference type="ARBA" id="ARBA00022729"/>
    </source>
</evidence>
<dbReference type="InterPro" id="IPR001245">
    <property type="entry name" value="Ser-Thr/Tyr_kinase_cat_dom"/>
</dbReference>